<organism evidence="1 2">
    <name type="scientific">Akkermansia massiliensis</name>
    <dbReference type="NCBI Taxonomy" id="2927224"/>
    <lineage>
        <taxon>Bacteria</taxon>
        <taxon>Pseudomonadati</taxon>
        <taxon>Verrucomicrobiota</taxon>
        <taxon>Verrucomicrobiia</taxon>
        <taxon>Verrucomicrobiales</taxon>
        <taxon>Akkermansiaceae</taxon>
        <taxon>Akkermansia</taxon>
    </lineage>
</organism>
<proteinExistence type="predicted"/>
<evidence type="ECO:0000313" key="1">
    <source>
        <dbReference type="EMBL" id="QHV63067.1"/>
    </source>
</evidence>
<sequence length="61" mass="7469">MIALQYNYAYFLVDYLFLPDNLQIFELLQLQLIYLYPPIANQKTELFYGQLKFLYPHYLLL</sequence>
<dbReference type="AlphaFoldDB" id="A0AAE6TAL7"/>
<evidence type="ECO:0000313" key="2">
    <source>
        <dbReference type="Proteomes" id="UP000642553"/>
    </source>
</evidence>
<reference evidence="1" key="1">
    <citation type="submission" date="2018-05" db="EMBL/GenBank/DDBJ databases">
        <title>Complete genome sequnece of Akkermansia muciniphila EB-AMDK-40.</title>
        <authorList>
            <person name="Nam Y.-D."/>
            <person name="Chung W.-H."/>
            <person name="Park Y.S."/>
            <person name="Kang J."/>
        </authorList>
    </citation>
    <scope>NUCLEOTIDE SEQUENCE</scope>
    <source>
        <strain evidence="1">EB-AMDK-40</strain>
    </source>
</reference>
<accession>A0AAE6TAL7</accession>
<name>A0AAE6TAL7_9BACT</name>
<dbReference type="EMBL" id="CP029701">
    <property type="protein sequence ID" value="QHV63067.1"/>
    <property type="molecule type" value="Genomic_DNA"/>
</dbReference>
<protein>
    <submittedName>
        <fullName evidence="1">Uncharacterized protein</fullName>
    </submittedName>
</protein>
<dbReference type="Proteomes" id="UP000642553">
    <property type="component" value="Chromosome"/>
</dbReference>
<gene>
    <name evidence="1" type="ORF">DMI76_06670</name>
</gene>